<accession>K1MFM1</accession>
<dbReference type="Proteomes" id="UP000004722">
    <property type="component" value="Unassembled WGS sequence"/>
</dbReference>
<name>K1MFM1_9LACO</name>
<dbReference type="OrthoDB" id="5522265at2"/>
<gene>
    <name evidence="1" type="ORF">HMPREF9249_02130</name>
</gene>
<dbReference type="EMBL" id="AGZG01000104">
    <property type="protein sequence ID" value="EKB63097.1"/>
    <property type="molecule type" value="Genomic_DNA"/>
</dbReference>
<dbReference type="AlphaFoldDB" id="K1MFM1"/>
<dbReference type="RefSeq" id="WP_005726056.1">
    <property type="nucleotide sequence ID" value="NZ_JH932274.1"/>
</dbReference>
<evidence type="ECO:0000313" key="1">
    <source>
        <dbReference type="EMBL" id="EKB63097.1"/>
    </source>
</evidence>
<comment type="caution">
    <text evidence="1">The sequence shown here is derived from an EMBL/GenBank/DDBJ whole genome shotgun (WGS) entry which is preliminary data.</text>
</comment>
<reference evidence="1 2" key="1">
    <citation type="submission" date="2012-07" db="EMBL/GenBank/DDBJ databases">
        <title>The Genome Sequence of Lactobacillus crispatus FB077-07.</title>
        <authorList>
            <consortium name="The Broad Institute Genome Sequencing Platform"/>
            <person name="Earl A."/>
            <person name="Ward D."/>
            <person name="Feldgarden M."/>
            <person name="Gevers D."/>
            <person name="Saerens B."/>
            <person name="Vaneechoutte M."/>
            <person name="Walker B."/>
            <person name="Young S.K."/>
            <person name="Zeng Q."/>
            <person name="Gargeya S."/>
            <person name="Fitzgerald M."/>
            <person name="Haas B."/>
            <person name="Abouelleil A."/>
            <person name="Alvarado L."/>
            <person name="Arachchi H.M."/>
            <person name="Berlin A.M."/>
            <person name="Chapman S.B."/>
            <person name="Goldberg J."/>
            <person name="Griggs A."/>
            <person name="Gujja S."/>
            <person name="Hansen M."/>
            <person name="Howarth C."/>
            <person name="Imamovic A."/>
            <person name="Larimer J."/>
            <person name="McCowen C."/>
            <person name="Montmayeur A."/>
            <person name="Murphy C."/>
            <person name="Neiman D."/>
            <person name="Pearson M."/>
            <person name="Priest M."/>
            <person name="Roberts A."/>
            <person name="Saif S."/>
            <person name="Shea T."/>
            <person name="Sisk P."/>
            <person name="Sykes S."/>
            <person name="Wortman J."/>
            <person name="Nusbaum C."/>
            <person name="Birren B."/>
        </authorList>
    </citation>
    <scope>NUCLEOTIDE SEQUENCE [LARGE SCALE GENOMIC DNA]</scope>
    <source>
        <strain evidence="1 2">FB077-07</strain>
    </source>
</reference>
<protein>
    <submittedName>
        <fullName evidence="1">Uncharacterized protein</fullName>
    </submittedName>
</protein>
<evidence type="ECO:0000313" key="2">
    <source>
        <dbReference type="Proteomes" id="UP000004722"/>
    </source>
</evidence>
<sequence>MKNSKYWHDEPVFQNRTPEYFYGYKCPYCGAKLKPIDEITLLCNTCNRFWFFHHLQEKGTEDW</sequence>
<proteinExistence type="predicted"/>
<dbReference type="PATRIC" id="fig|883092.3.peg.2113"/>
<organism evidence="1 2">
    <name type="scientific">Lactobacillus crispatus FB077-07</name>
    <dbReference type="NCBI Taxonomy" id="883092"/>
    <lineage>
        <taxon>Bacteria</taxon>
        <taxon>Bacillati</taxon>
        <taxon>Bacillota</taxon>
        <taxon>Bacilli</taxon>
        <taxon>Lactobacillales</taxon>
        <taxon>Lactobacillaceae</taxon>
        <taxon>Lactobacillus</taxon>
    </lineage>
</organism>
<dbReference type="HOGENOM" id="CLU_2880173_0_0_9"/>